<dbReference type="Proteomes" id="UP000515146">
    <property type="component" value="Unplaced"/>
</dbReference>
<evidence type="ECO:0000313" key="4">
    <source>
        <dbReference type="RefSeq" id="XP_027194803.1"/>
    </source>
</evidence>
<reference evidence="4" key="1">
    <citation type="submission" date="2025-08" db="UniProtKB">
        <authorList>
            <consortium name="RefSeq"/>
        </authorList>
    </citation>
    <scope>IDENTIFICATION</scope>
    <source>
        <strain evidence="4">Airmid</strain>
    </source>
</reference>
<dbReference type="Pfam" id="PF12384">
    <property type="entry name" value="Peptidase_A2B"/>
    <property type="match status" value="1"/>
</dbReference>
<keyword evidence="1" id="KW-0863">Zinc-finger</keyword>
<feature type="domain" description="CCHC-type" evidence="2">
    <location>
        <begin position="236"/>
        <end position="250"/>
    </location>
</feature>
<accession>A0A6P6XPR8</accession>
<dbReference type="InterPro" id="IPR001878">
    <property type="entry name" value="Znf_CCHC"/>
</dbReference>
<proteinExistence type="predicted"/>
<organism evidence="3 4">
    <name type="scientific">Dermatophagoides pteronyssinus</name>
    <name type="common">European house dust mite</name>
    <dbReference type="NCBI Taxonomy" id="6956"/>
    <lineage>
        <taxon>Eukaryota</taxon>
        <taxon>Metazoa</taxon>
        <taxon>Ecdysozoa</taxon>
        <taxon>Arthropoda</taxon>
        <taxon>Chelicerata</taxon>
        <taxon>Arachnida</taxon>
        <taxon>Acari</taxon>
        <taxon>Acariformes</taxon>
        <taxon>Sarcoptiformes</taxon>
        <taxon>Astigmata</taxon>
        <taxon>Psoroptidia</taxon>
        <taxon>Analgoidea</taxon>
        <taxon>Pyroglyphidae</taxon>
        <taxon>Dermatophagoidinae</taxon>
        <taxon>Dermatophagoides</taxon>
    </lineage>
</organism>
<dbReference type="InParanoid" id="A0A6P6XPR8"/>
<keyword evidence="1" id="KW-0862">Zinc</keyword>
<evidence type="ECO:0000259" key="2">
    <source>
        <dbReference type="PROSITE" id="PS50158"/>
    </source>
</evidence>
<dbReference type="InterPro" id="IPR021109">
    <property type="entry name" value="Peptidase_aspartic_dom_sf"/>
</dbReference>
<keyword evidence="3" id="KW-1185">Reference proteome</keyword>
<dbReference type="PANTHER" id="PTHR47331:SF1">
    <property type="entry name" value="GAG-LIKE PROTEIN"/>
    <property type="match status" value="1"/>
</dbReference>
<dbReference type="CDD" id="cd00303">
    <property type="entry name" value="retropepsin_like"/>
    <property type="match status" value="1"/>
</dbReference>
<dbReference type="AlphaFoldDB" id="A0A6P6XPR8"/>
<dbReference type="GO" id="GO:0008270">
    <property type="term" value="F:zinc ion binding"/>
    <property type="evidence" value="ECO:0007669"/>
    <property type="project" value="UniProtKB-KW"/>
</dbReference>
<dbReference type="GO" id="GO:0003676">
    <property type="term" value="F:nucleic acid binding"/>
    <property type="evidence" value="ECO:0007669"/>
    <property type="project" value="InterPro"/>
</dbReference>
<dbReference type="PANTHER" id="PTHR47331">
    <property type="entry name" value="PHD-TYPE DOMAIN-CONTAINING PROTEIN"/>
    <property type="match status" value="1"/>
</dbReference>
<dbReference type="PROSITE" id="PS50158">
    <property type="entry name" value="ZF_CCHC"/>
    <property type="match status" value="1"/>
</dbReference>
<dbReference type="KEGG" id="dpte:113789464"/>
<evidence type="ECO:0000313" key="3">
    <source>
        <dbReference type="Proteomes" id="UP000515146"/>
    </source>
</evidence>
<keyword evidence="1" id="KW-0479">Metal-binding</keyword>
<name>A0A6P6XPR8_DERPT</name>
<dbReference type="InterPro" id="IPR024650">
    <property type="entry name" value="Peptidase_A2B"/>
</dbReference>
<dbReference type="RefSeq" id="XP_027194803.1">
    <property type="nucleotide sequence ID" value="XM_027339002.1"/>
</dbReference>
<sequence length="657" mass="72819">MSSIQSDVSRRKIIRIKISKACNQTISLSLEDLINLQREYDIISEKCLAASPDDYEEQKSKDDLYKQKISALISLEQTKNTLSAISIIDEEIEDFLNIPNTVQASTPNTSFESSKIEIMLNEVRRISSAANSLGAAYVSRSNSLVKEVLWRCGRQLREKLAHVESFVQLVAKLEKLYKSALCLDTFERRDSVRPTTVAAAFSVCCIFCNGSHASADCSSSVSTEEKRRIILARRLCFKCISPGHLSSSCPHALSIRCSICHCNHPTVLHKVRLIENPNNRFNYPSSYQSSSLPLPSAPSSFPSSSSSVTQSSSLLSSLPSSSSSTIPPLSLNRSEISAAAASLRSLSSTVASISVYPFSSADPIDPSESSESSVTTIPDRTLVARYDGAASTSTTSERPAFLINLNGSKCMVWIDTCSPYTLIRENLVDKFNCFPDNPICLSGFAGGSVIWSKEKVSVNLRLDKISVTIDAYVISVLSYCDLIIGTDMLHRITKIGPSKSLKWKLKFGDIYYGSVASSKEIDNNNFNKVNVEEEVVNRFASPISDAYFRRTLSGVSYMDNLLFEPNVKKDRFLKHIPDTSASVYSNLGFSNPANIFYRSLSVSKFFGVKPCFFKSNRDDQLSSAIVTFRDNPFLRCLTLLWRAKLLNYHYKIVPPSN</sequence>
<evidence type="ECO:0000256" key="1">
    <source>
        <dbReference type="PROSITE-ProRule" id="PRU00047"/>
    </source>
</evidence>
<gene>
    <name evidence="4" type="primary">LOC113789464</name>
</gene>
<protein>
    <submittedName>
        <fullName evidence="4">Uncharacterized protein LOC113789464</fullName>
    </submittedName>
</protein>
<dbReference type="Gene3D" id="2.40.70.10">
    <property type="entry name" value="Acid Proteases"/>
    <property type="match status" value="1"/>
</dbReference>
<dbReference type="SUPFAM" id="SSF50630">
    <property type="entry name" value="Acid proteases"/>
    <property type="match status" value="1"/>
</dbReference>